<dbReference type="Pfam" id="PF05199">
    <property type="entry name" value="GMC_oxred_C"/>
    <property type="match status" value="1"/>
</dbReference>
<dbReference type="PANTHER" id="PTHR11552">
    <property type="entry name" value="GLUCOSE-METHANOL-CHOLINE GMC OXIDOREDUCTASE"/>
    <property type="match status" value="1"/>
</dbReference>
<evidence type="ECO:0000256" key="4">
    <source>
        <dbReference type="RuleBase" id="RU003968"/>
    </source>
</evidence>
<evidence type="ECO:0000256" key="5">
    <source>
        <dbReference type="SAM" id="SignalP"/>
    </source>
</evidence>
<keyword evidence="5" id="KW-0732">Signal</keyword>
<dbReference type="AlphaFoldDB" id="A0A8S1D281"/>
<proteinExistence type="inferred from homology"/>
<evidence type="ECO:0000256" key="3">
    <source>
        <dbReference type="PIRSR" id="PIRSR000137-2"/>
    </source>
</evidence>
<dbReference type="PROSITE" id="PS51257">
    <property type="entry name" value="PROKAR_LIPOPROTEIN"/>
    <property type="match status" value="1"/>
</dbReference>
<feature type="binding site" evidence="3">
    <location>
        <position position="278"/>
    </location>
    <ligand>
        <name>FAD</name>
        <dbReference type="ChEBI" id="CHEBI:57692"/>
    </ligand>
</feature>
<feature type="chain" id="PRO_5035855441" description="Glucose-methanol-choline oxidoreductase N-terminal domain-containing protein" evidence="5">
    <location>
        <begin position="27"/>
        <end position="622"/>
    </location>
</feature>
<evidence type="ECO:0000259" key="6">
    <source>
        <dbReference type="PROSITE" id="PS00623"/>
    </source>
</evidence>
<evidence type="ECO:0000313" key="9">
    <source>
        <dbReference type="Proteomes" id="UP000494165"/>
    </source>
</evidence>
<dbReference type="PROSITE" id="PS00624">
    <property type="entry name" value="GMC_OXRED_2"/>
    <property type="match status" value="1"/>
</dbReference>
<dbReference type="PROSITE" id="PS00623">
    <property type="entry name" value="GMC_OXRED_1"/>
    <property type="match status" value="1"/>
</dbReference>
<evidence type="ECO:0000256" key="2">
    <source>
        <dbReference type="PIRSR" id="PIRSR000137-1"/>
    </source>
</evidence>
<feature type="binding site" evidence="3">
    <location>
        <position position="143"/>
    </location>
    <ligand>
        <name>FAD</name>
        <dbReference type="ChEBI" id="CHEBI:57692"/>
    </ligand>
</feature>
<dbReference type="OrthoDB" id="269227at2759"/>
<feature type="domain" description="Glucose-methanol-choline oxidoreductase N-terminal" evidence="7">
    <location>
        <begin position="315"/>
        <end position="329"/>
    </location>
</feature>
<dbReference type="PANTHER" id="PTHR11552:SF158">
    <property type="entry name" value="GH23626P-RELATED"/>
    <property type="match status" value="1"/>
</dbReference>
<comment type="similarity">
    <text evidence="1 4">Belongs to the GMC oxidoreductase family.</text>
</comment>
<organism evidence="8 9">
    <name type="scientific">Cloeon dipterum</name>
    <dbReference type="NCBI Taxonomy" id="197152"/>
    <lineage>
        <taxon>Eukaryota</taxon>
        <taxon>Metazoa</taxon>
        <taxon>Ecdysozoa</taxon>
        <taxon>Arthropoda</taxon>
        <taxon>Hexapoda</taxon>
        <taxon>Insecta</taxon>
        <taxon>Pterygota</taxon>
        <taxon>Palaeoptera</taxon>
        <taxon>Ephemeroptera</taxon>
        <taxon>Pisciforma</taxon>
        <taxon>Baetidae</taxon>
        <taxon>Cloeon</taxon>
    </lineage>
</organism>
<dbReference type="GO" id="GO:0016614">
    <property type="term" value="F:oxidoreductase activity, acting on CH-OH group of donors"/>
    <property type="evidence" value="ECO:0007669"/>
    <property type="project" value="InterPro"/>
</dbReference>
<protein>
    <recommendedName>
        <fullName evidence="6 7">Glucose-methanol-choline oxidoreductase N-terminal domain-containing protein</fullName>
    </recommendedName>
</protein>
<keyword evidence="3 4" id="KW-0274">FAD</keyword>
<dbReference type="InterPro" id="IPR007867">
    <property type="entry name" value="GMC_OxRtase_C"/>
</dbReference>
<gene>
    <name evidence="8" type="ORF">CLODIP_2_CD10735</name>
</gene>
<feature type="active site" description="Proton donor" evidence="2">
    <location>
        <position position="554"/>
    </location>
</feature>
<feature type="signal peptide" evidence="5">
    <location>
        <begin position="1"/>
        <end position="26"/>
    </location>
</feature>
<dbReference type="Gene3D" id="3.50.50.60">
    <property type="entry name" value="FAD/NAD(P)-binding domain"/>
    <property type="match status" value="1"/>
</dbReference>
<sequence length="622" mass="70151">MDVRNQTWLLAWVLILLSCLLQTTTGQSHMGLFEATIEAVSEGTRFMNSNPRDAEPLRRKYDFIIVGAGTAGCLLANRLSADPTHTVLLIEAGRDESFIMDVPILANFFQLTPETNWGHKTMKQDTACLGLKNKQCKLPRGKVLGGSSVLNYMIYTRGNKIDYDRWRDMGNPGWGYDDIMPYFRRLEDVQIYRNFSIRGTAGPLTITHPPWHTPLAESFLEAGKEMGYNIVDYNGERQLGFQFIEATMRNGTRLSSNRAFLMPVRDRPNLHVKKFAMVRRVIIDAKSMRAIGVEFIKEGKAQKVLADKEVILSAGALGTPPILMHSGIGPADHLRSMGIPVLQDLKVGYNLQDHLSVPALTFLIDKEVSIINERILDNAKMIIEFMAYHQGPITVPGGVEAISFMNSKYSNNTEYPDIELLFAAGSMTSDPTLHACLGLQQGIYNEVYKPIERKDGFTIFPLIMRPKSQGRVMLRSRDPMKLPLIQHNYLMDDSDVEILLEGVKTAIKVAESEPFKQYNTRLHNIPIPACKRFTFNSDDYWRCTIRQLTMTFYHQCGTAKMGPATDPDAVVDPELRVYGVKGLRVVDASIMPFVPTAHTNGPVYMIAEKASDMIRNTWRTRM</sequence>
<comment type="caution">
    <text evidence="8">The sequence shown here is derived from an EMBL/GenBank/DDBJ whole genome shotgun (WGS) entry which is preliminary data.</text>
</comment>
<dbReference type="SUPFAM" id="SSF54373">
    <property type="entry name" value="FAD-linked reductases, C-terminal domain"/>
    <property type="match status" value="1"/>
</dbReference>
<dbReference type="InterPro" id="IPR000172">
    <property type="entry name" value="GMC_OxRdtase_N"/>
</dbReference>
<name>A0A8S1D281_9INSE</name>
<accession>A0A8S1D281</accession>
<dbReference type="Pfam" id="PF00732">
    <property type="entry name" value="GMC_oxred_N"/>
    <property type="match status" value="1"/>
</dbReference>
<keyword evidence="9" id="KW-1185">Reference proteome</keyword>
<dbReference type="EMBL" id="CADEPI010000095">
    <property type="protein sequence ID" value="CAB3374231.1"/>
    <property type="molecule type" value="Genomic_DNA"/>
</dbReference>
<dbReference type="Gene3D" id="3.30.560.10">
    <property type="entry name" value="Glucose Oxidase, domain 3"/>
    <property type="match status" value="1"/>
</dbReference>
<feature type="domain" description="Glucose-methanol-choline oxidoreductase N-terminal" evidence="6">
    <location>
        <begin position="141"/>
        <end position="164"/>
    </location>
</feature>
<evidence type="ECO:0000313" key="8">
    <source>
        <dbReference type="EMBL" id="CAB3374231.1"/>
    </source>
</evidence>
<feature type="active site" description="Proton acceptor" evidence="2">
    <location>
        <position position="598"/>
    </location>
</feature>
<comment type="cofactor">
    <cofactor evidence="3">
        <name>FAD</name>
        <dbReference type="ChEBI" id="CHEBI:57692"/>
    </cofactor>
</comment>
<dbReference type="GO" id="GO:0050660">
    <property type="term" value="F:flavin adenine dinucleotide binding"/>
    <property type="evidence" value="ECO:0007669"/>
    <property type="project" value="InterPro"/>
</dbReference>
<dbReference type="PIRSF" id="PIRSF000137">
    <property type="entry name" value="Alcohol_oxidase"/>
    <property type="match status" value="1"/>
</dbReference>
<evidence type="ECO:0000259" key="7">
    <source>
        <dbReference type="PROSITE" id="PS00624"/>
    </source>
</evidence>
<reference evidence="8 9" key="1">
    <citation type="submission" date="2020-04" db="EMBL/GenBank/DDBJ databases">
        <authorList>
            <person name="Alioto T."/>
            <person name="Alioto T."/>
            <person name="Gomez Garrido J."/>
        </authorList>
    </citation>
    <scope>NUCLEOTIDE SEQUENCE [LARGE SCALE GENOMIC DNA]</scope>
</reference>
<evidence type="ECO:0000256" key="1">
    <source>
        <dbReference type="ARBA" id="ARBA00010790"/>
    </source>
</evidence>
<dbReference type="InterPro" id="IPR012132">
    <property type="entry name" value="GMC_OxRdtase"/>
</dbReference>
<keyword evidence="4" id="KW-0285">Flavoprotein</keyword>
<dbReference type="Proteomes" id="UP000494165">
    <property type="component" value="Unassembled WGS sequence"/>
</dbReference>
<dbReference type="SUPFAM" id="SSF51905">
    <property type="entry name" value="FAD/NAD(P)-binding domain"/>
    <property type="match status" value="1"/>
</dbReference>
<dbReference type="InterPro" id="IPR036188">
    <property type="entry name" value="FAD/NAD-bd_sf"/>
</dbReference>